<proteinExistence type="predicted"/>
<dbReference type="Proteomes" id="UP000065807">
    <property type="component" value="Chromosome"/>
</dbReference>
<dbReference type="STRING" id="1555112.LIP_1745"/>
<reference evidence="3" key="1">
    <citation type="submission" date="2015-07" db="EMBL/GenBank/DDBJ databases">
        <title>Complete genome sequence and phylogenetic analysis of Limnochorda pilosa.</title>
        <authorList>
            <person name="Watanabe M."/>
            <person name="Kojima H."/>
            <person name="Fukui M."/>
        </authorList>
    </citation>
    <scope>NUCLEOTIDE SEQUENCE [LARGE SCALE GENOMIC DNA]</scope>
    <source>
        <strain evidence="3">HC45</strain>
    </source>
</reference>
<keyword evidence="3" id="KW-1185">Reference proteome</keyword>
<feature type="compositionally biased region" description="Basic and acidic residues" evidence="1">
    <location>
        <begin position="71"/>
        <end position="80"/>
    </location>
</feature>
<organism evidence="2 3">
    <name type="scientific">Limnochorda pilosa</name>
    <dbReference type="NCBI Taxonomy" id="1555112"/>
    <lineage>
        <taxon>Bacteria</taxon>
        <taxon>Bacillati</taxon>
        <taxon>Bacillota</taxon>
        <taxon>Limnochordia</taxon>
        <taxon>Limnochordales</taxon>
        <taxon>Limnochordaceae</taxon>
        <taxon>Limnochorda</taxon>
    </lineage>
</organism>
<gene>
    <name evidence="2" type="ORF">LIP_1745</name>
</gene>
<dbReference type="KEGG" id="lpil:LIP_1745"/>
<reference evidence="3" key="2">
    <citation type="journal article" date="2016" name="Int. J. Syst. Evol. Microbiol.">
        <title>Complete genome sequence and cell structure of Limnochorda pilosa, a Gram-negative spore-former within the phylum Firmicutes.</title>
        <authorList>
            <person name="Watanabe M."/>
            <person name="Kojima H."/>
            <person name="Fukui M."/>
        </authorList>
    </citation>
    <scope>NUCLEOTIDE SEQUENCE [LARGE SCALE GENOMIC DNA]</scope>
    <source>
        <strain evidence="3">HC45</strain>
    </source>
</reference>
<protein>
    <submittedName>
        <fullName evidence="2">Uncharacterized protein</fullName>
    </submittedName>
</protein>
<dbReference type="RefSeq" id="WP_198409779.1">
    <property type="nucleotide sequence ID" value="NZ_AP014924.1"/>
</dbReference>
<evidence type="ECO:0000313" key="2">
    <source>
        <dbReference type="EMBL" id="BAS27591.1"/>
    </source>
</evidence>
<feature type="region of interest" description="Disordered" evidence="1">
    <location>
        <begin position="57"/>
        <end position="80"/>
    </location>
</feature>
<name>A0A0K2SKF4_LIMPI</name>
<dbReference type="AlphaFoldDB" id="A0A0K2SKF4"/>
<evidence type="ECO:0000256" key="1">
    <source>
        <dbReference type="SAM" id="MobiDB-lite"/>
    </source>
</evidence>
<sequence length="80" mass="9210">MIVSFALEFESRAEMEQVVKRLQKRHEVSGELEMLPLGEGRWRLTVFSEKPLRESTLESLPGKRVSAHSAVRRESLQGEE</sequence>
<accession>A0A0K2SKF4</accession>
<dbReference type="EMBL" id="AP014924">
    <property type="protein sequence ID" value="BAS27591.1"/>
    <property type="molecule type" value="Genomic_DNA"/>
</dbReference>
<evidence type="ECO:0000313" key="3">
    <source>
        <dbReference type="Proteomes" id="UP000065807"/>
    </source>
</evidence>